<dbReference type="Proteomes" id="UP000078551">
    <property type="component" value="Plasmid pRphaN771a"/>
</dbReference>
<gene>
    <name evidence="1" type="ORF">AMC81_PA00115</name>
</gene>
<organism evidence="1 2">
    <name type="scientific">Rhizobium phaseoli</name>
    <dbReference type="NCBI Taxonomy" id="396"/>
    <lineage>
        <taxon>Bacteria</taxon>
        <taxon>Pseudomonadati</taxon>
        <taxon>Pseudomonadota</taxon>
        <taxon>Alphaproteobacteria</taxon>
        <taxon>Hyphomicrobiales</taxon>
        <taxon>Rhizobiaceae</taxon>
        <taxon>Rhizobium/Agrobacterium group</taxon>
        <taxon>Rhizobium</taxon>
    </lineage>
</organism>
<dbReference type="RefSeq" id="WP_064832749.1">
    <property type="nucleotide sequence ID" value="NZ_CP013569.1"/>
</dbReference>
<proteinExistence type="predicted"/>
<reference evidence="1 2" key="1">
    <citation type="submission" date="2015-11" db="EMBL/GenBank/DDBJ databases">
        <title>The limits of bacterial species coexistence and the symbiotic plasmid transference in sympatric Rhizobium populations.</title>
        <authorList>
            <person name="Perez-Carrascal O.M."/>
            <person name="VanInsberghe D."/>
            <person name="Juarez S."/>
            <person name="Polz M.F."/>
            <person name="Vinuesa P."/>
            <person name="Gonzalez V."/>
        </authorList>
    </citation>
    <scope>NUCLEOTIDE SEQUENCE [LARGE SCALE GENOMIC DNA]</scope>
    <source>
        <strain evidence="1 2">N771</strain>
        <plasmid evidence="1 2">pRphaN771a</plasmid>
    </source>
</reference>
<accession>A0ABM6CFV4</accession>
<sequence>MTAKLPRAPALEPGTCLLTAALIESAQRVFFFRTTSAIHWVDLCTVLEAILLYDKIAFPMVQHDYAEPLVQPLVDEGIVDLWWPEGQVFTGAGTKEDVWEGNTYDQNAYALCATGWPDERYDNLSEIRKAAVDGVANGFAEAALLKDSDEAGVLLWGRYARETSETRFERTAASCLRRGIEKIETMSPNLRYLYRVPHEDNQDVYNHYAKNFRDLANDARTFLFKSAIEEPYFDTVSVKTAARDTLHLLLNQTYESEVQKRMGSYVRAIPMPPFAGIALQKSGSLNEVVLNALELQKAFRPYRDLLRTHRAAQAELIKSETLHAAGELEKIESSFAQALRTSMTRINTNLEANPTVIFDGLQGLRKVAGDLFKGDPLSILDRMAEGFIELLRNWYFMNYGGVYGIVSHFPRVQQLGAAAKRLSGKELEAGSIDLLGQAAHVMQKNYAPTTTHSLAN</sequence>
<dbReference type="EMBL" id="CP013569">
    <property type="protein sequence ID" value="ANL87136.1"/>
    <property type="molecule type" value="Genomic_DNA"/>
</dbReference>
<keyword evidence="1" id="KW-0614">Plasmid</keyword>
<evidence type="ECO:0000313" key="1">
    <source>
        <dbReference type="EMBL" id="ANL87136.1"/>
    </source>
</evidence>
<geneLocation type="plasmid" evidence="1 2">
    <name>pRphaN771a</name>
</geneLocation>
<evidence type="ECO:0000313" key="2">
    <source>
        <dbReference type="Proteomes" id="UP000078551"/>
    </source>
</evidence>
<keyword evidence="2" id="KW-1185">Reference proteome</keyword>
<protein>
    <submittedName>
        <fullName evidence="1">Uncharacterized protein</fullName>
    </submittedName>
</protein>
<name>A0ABM6CFV4_9HYPH</name>